<sequence>MSAEEPLFRVTRGVPTAEELAALVGVIVARTRSAAAHAPAAPSAWARSGRPGGTVLAARPGAWRASGLPR</sequence>
<reference evidence="1" key="1">
    <citation type="submission" date="2020-08" db="EMBL/GenBank/DDBJ databases">
        <title>A bifunctional nitrone conjugated secondary metabolite targeting the ribosome.</title>
        <authorList>
            <person name="Limbrick E.M."/>
            <person name="Graf M."/>
            <person name="Derewacz D.K."/>
            <person name="Nguyen F."/>
            <person name="Spraggins J.M."/>
            <person name="Wieland M."/>
            <person name="Ynigez-Gutierrez A.E."/>
            <person name="Reisman B.J."/>
            <person name="Zinshteyn B."/>
            <person name="McCulloch K."/>
            <person name="Iverson T.M."/>
            <person name="Green R."/>
            <person name="Wilson D.N."/>
            <person name="Bachmann B.O."/>
        </authorList>
    </citation>
    <scope>NUCLEOTIDE SEQUENCE</scope>
    <source>
        <strain evidence="1">Africana</strain>
    </source>
</reference>
<gene>
    <name evidence="1" type="ORF">HZU44_03955</name>
</gene>
<dbReference type="AlphaFoldDB" id="A0A7D5YDW1"/>
<protein>
    <submittedName>
        <fullName evidence="1">Acyl-CoA carboxylase subunit epsilon</fullName>
    </submittedName>
</protein>
<dbReference type="GO" id="GO:0003989">
    <property type="term" value="F:acetyl-CoA carboxylase activity"/>
    <property type="evidence" value="ECO:0007669"/>
    <property type="project" value="InterPro"/>
</dbReference>
<dbReference type="InterPro" id="IPR032716">
    <property type="entry name" value="ACC_epsilon"/>
</dbReference>
<accession>A0A7D5YDW1</accession>
<dbReference type="GO" id="GO:0004658">
    <property type="term" value="F:propionyl-CoA carboxylase activity"/>
    <property type="evidence" value="ECO:0007669"/>
    <property type="project" value="InterPro"/>
</dbReference>
<organism evidence="1">
    <name type="scientific">Micromonospora carbonacea</name>
    <dbReference type="NCBI Taxonomy" id="47853"/>
    <lineage>
        <taxon>Bacteria</taxon>
        <taxon>Bacillati</taxon>
        <taxon>Actinomycetota</taxon>
        <taxon>Actinomycetes</taxon>
        <taxon>Micromonosporales</taxon>
        <taxon>Micromonosporaceae</taxon>
        <taxon>Micromonospora</taxon>
    </lineage>
</organism>
<name>A0A7D5YDW1_9ACTN</name>
<dbReference type="EMBL" id="CP058905">
    <property type="protein sequence ID" value="QLJ99317.1"/>
    <property type="molecule type" value="Genomic_DNA"/>
</dbReference>
<dbReference type="Pfam" id="PF13822">
    <property type="entry name" value="ACC_epsilon"/>
    <property type="match status" value="1"/>
</dbReference>
<evidence type="ECO:0000313" key="1">
    <source>
        <dbReference type="EMBL" id="QLJ99317.1"/>
    </source>
</evidence>
<proteinExistence type="predicted"/>